<keyword evidence="2" id="KW-1185">Reference proteome</keyword>
<evidence type="ECO:0000313" key="2">
    <source>
        <dbReference type="Proteomes" id="UP000235388"/>
    </source>
</evidence>
<accession>A0A2N5U2C1</accession>
<comment type="caution">
    <text evidence="1">The sequence shown here is derived from an EMBL/GenBank/DDBJ whole genome shotgun (WGS) entry which is preliminary data.</text>
</comment>
<dbReference type="EMBL" id="PGCJ01000338">
    <property type="protein sequence ID" value="PLW31852.1"/>
    <property type="molecule type" value="Genomic_DNA"/>
</dbReference>
<reference evidence="1 2" key="1">
    <citation type="submission" date="2017-11" db="EMBL/GenBank/DDBJ databases">
        <title>De novo assembly and phasing of dikaryotic genomes from two isolates of Puccinia coronata f. sp. avenae, the causal agent of oat crown rust.</title>
        <authorList>
            <person name="Miller M.E."/>
            <person name="Zhang Y."/>
            <person name="Omidvar V."/>
            <person name="Sperschneider J."/>
            <person name="Schwessinger B."/>
            <person name="Raley C."/>
            <person name="Palmer J.M."/>
            <person name="Garnica D."/>
            <person name="Upadhyaya N."/>
            <person name="Rathjen J."/>
            <person name="Taylor J.M."/>
            <person name="Park R.F."/>
            <person name="Dodds P.N."/>
            <person name="Hirsch C.D."/>
            <person name="Kianian S.F."/>
            <person name="Figueroa M."/>
        </authorList>
    </citation>
    <scope>NUCLEOTIDE SEQUENCE [LARGE SCALE GENOMIC DNA]</scope>
    <source>
        <strain evidence="1">12NC29</strain>
    </source>
</reference>
<organism evidence="1 2">
    <name type="scientific">Puccinia coronata f. sp. avenae</name>
    <dbReference type="NCBI Taxonomy" id="200324"/>
    <lineage>
        <taxon>Eukaryota</taxon>
        <taxon>Fungi</taxon>
        <taxon>Dikarya</taxon>
        <taxon>Basidiomycota</taxon>
        <taxon>Pucciniomycotina</taxon>
        <taxon>Pucciniomycetes</taxon>
        <taxon>Pucciniales</taxon>
        <taxon>Pucciniaceae</taxon>
        <taxon>Puccinia</taxon>
    </lineage>
</organism>
<evidence type="ECO:0000313" key="1">
    <source>
        <dbReference type="EMBL" id="PLW31852.1"/>
    </source>
</evidence>
<dbReference type="AlphaFoldDB" id="A0A2N5U2C1"/>
<name>A0A2N5U2C1_9BASI</name>
<gene>
    <name evidence="1" type="ORF">PCANC_17211</name>
</gene>
<sequence length="82" mass="8997">MVSEALLDPLELSGRIPDFQKALPHPDPIRGLVGCCGFCGVRIGTLELASPKLNRINANALTLEMERILQKHVIAFVKTFVL</sequence>
<protein>
    <submittedName>
        <fullName evidence="1">Uncharacterized protein</fullName>
    </submittedName>
</protein>
<proteinExistence type="predicted"/>
<dbReference type="Proteomes" id="UP000235388">
    <property type="component" value="Unassembled WGS sequence"/>
</dbReference>